<keyword evidence="2 3" id="KW-0040">ANK repeat</keyword>
<evidence type="ECO:0000313" key="4">
    <source>
        <dbReference type="EMBL" id="SMP25888.1"/>
    </source>
</evidence>
<dbReference type="SMART" id="SM00248">
    <property type="entry name" value="ANK"/>
    <property type="match status" value="8"/>
</dbReference>
<dbReference type="PROSITE" id="PS50297">
    <property type="entry name" value="ANK_REP_REGION"/>
    <property type="match status" value="1"/>
</dbReference>
<dbReference type="PROSITE" id="PS50088">
    <property type="entry name" value="ANK_REPEAT"/>
    <property type="match status" value="2"/>
</dbReference>
<protein>
    <submittedName>
        <fullName evidence="4">Ankyrin repeat</fullName>
    </submittedName>
</protein>
<evidence type="ECO:0000256" key="1">
    <source>
        <dbReference type="ARBA" id="ARBA00022737"/>
    </source>
</evidence>
<dbReference type="EMBL" id="FXTT01000003">
    <property type="protein sequence ID" value="SMP25888.1"/>
    <property type="molecule type" value="Genomic_DNA"/>
</dbReference>
<dbReference type="Gene3D" id="1.25.40.20">
    <property type="entry name" value="Ankyrin repeat-containing domain"/>
    <property type="match status" value="3"/>
</dbReference>
<reference evidence="4 5" key="1">
    <citation type="submission" date="2017-05" db="EMBL/GenBank/DDBJ databases">
        <authorList>
            <person name="Varghese N."/>
            <person name="Submissions S."/>
        </authorList>
    </citation>
    <scope>NUCLEOTIDE SEQUENCE [LARGE SCALE GENOMIC DNA]</scope>
    <source>
        <strain evidence="4 5">DSM 15949</strain>
    </source>
</reference>
<evidence type="ECO:0000256" key="3">
    <source>
        <dbReference type="PROSITE-ProRule" id="PRU00023"/>
    </source>
</evidence>
<feature type="repeat" description="ANK" evidence="3">
    <location>
        <begin position="408"/>
        <end position="440"/>
    </location>
</feature>
<evidence type="ECO:0000313" key="5">
    <source>
        <dbReference type="Proteomes" id="UP001157914"/>
    </source>
</evidence>
<dbReference type="PANTHER" id="PTHR24189:SF50">
    <property type="entry name" value="ANKYRIN REPEAT AND SOCS BOX PROTEIN 2"/>
    <property type="match status" value="1"/>
</dbReference>
<feature type="repeat" description="ANK" evidence="3">
    <location>
        <begin position="243"/>
        <end position="275"/>
    </location>
</feature>
<dbReference type="RefSeq" id="WP_155190367.1">
    <property type="nucleotide sequence ID" value="NZ_BAAAEA010000002.1"/>
</dbReference>
<dbReference type="InterPro" id="IPR050745">
    <property type="entry name" value="Multifunctional_regulatory"/>
</dbReference>
<sequence length="509" mass="55614">MSDGQTLSSYKKSAKRLKKAFSAGEPDAVARVRSVIAEDRPLKHADFLHVVAREIGHDSWPKLKFALERSAMSREERAERLKMALYHGQHWVTEKLLDAEPDLKDDNLGLQIALYDAASVRRALDQTPAAATNTIGIRTPLLHLAFSKEIHRSPHKAADMIEIAERLVRNGAGVNEGYPAEPGGGHKLSALYGALCHASNHELGKWLLEQGADPNDNESLYHSTELGNTRALELLLAHGARPSGTNALPRALDFRNTEMVRLLLEAGADPNEAVRDHPSGQPIDTIPALHQAARRWCSAEQAELLLKHGADPLCVWNGHTPYATARIFGNRDIAEVLEKHGAATPLSQVEQLLASCASGQPGASGLDVGRLHEEDRRLLTRIVFQEGRLDHLKALVAAGLDPNQADEMGLPPLHAAGWAGLPETVAYLLTLGPDLTWKNAFGGDALDTVLHGSEHRLDREERDHISCARLLLKAGSVIYPDFITGCGNEEMVAFLEEWAADNPQSLVER</sequence>
<dbReference type="Pfam" id="PF12796">
    <property type="entry name" value="Ank_2"/>
    <property type="match status" value="1"/>
</dbReference>
<proteinExistence type="predicted"/>
<evidence type="ECO:0000256" key="2">
    <source>
        <dbReference type="ARBA" id="ARBA00023043"/>
    </source>
</evidence>
<keyword evidence="1" id="KW-0677">Repeat</keyword>
<organism evidence="4 5">
    <name type="scientific">Roseibium denhamense</name>
    <dbReference type="NCBI Taxonomy" id="76305"/>
    <lineage>
        <taxon>Bacteria</taxon>
        <taxon>Pseudomonadati</taxon>
        <taxon>Pseudomonadota</taxon>
        <taxon>Alphaproteobacteria</taxon>
        <taxon>Hyphomicrobiales</taxon>
        <taxon>Stappiaceae</taxon>
        <taxon>Roseibium</taxon>
    </lineage>
</organism>
<gene>
    <name evidence="4" type="ORF">SAMN06265374_2638</name>
</gene>
<dbReference type="InterPro" id="IPR036770">
    <property type="entry name" value="Ankyrin_rpt-contain_sf"/>
</dbReference>
<dbReference type="InterPro" id="IPR002110">
    <property type="entry name" value="Ankyrin_rpt"/>
</dbReference>
<dbReference type="PANTHER" id="PTHR24189">
    <property type="entry name" value="MYOTROPHIN"/>
    <property type="match status" value="1"/>
</dbReference>
<accession>A0ABY1P5B7</accession>
<dbReference type="Proteomes" id="UP001157914">
    <property type="component" value="Unassembled WGS sequence"/>
</dbReference>
<dbReference type="SUPFAM" id="SSF48403">
    <property type="entry name" value="Ankyrin repeat"/>
    <property type="match status" value="1"/>
</dbReference>
<keyword evidence="5" id="KW-1185">Reference proteome</keyword>
<name>A0ABY1P5B7_9HYPH</name>
<comment type="caution">
    <text evidence="4">The sequence shown here is derived from an EMBL/GenBank/DDBJ whole genome shotgun (WGS) entry which is preliminary data.</text>
</comment>